<keyword evidence="4" id="KW-0963">Cytoplasm</keyword>
<evidence type="ECO:0000256" key="5">
    <source>
        <dbReference type="ARBA" id="ARBA00022683"/>
    </source>
</evidence>
<evidence type="ECO:0000256" key="1">
    <source>
        <dbReference type="ARBA" id="ARBA00003681"/>
    </source>
</evidence>
<dbReference type="PROSITE" id="PS00369">
    <property type="entry name" value="PTS_HPR_HIS"/>
    <property type="match status" value="1"/>
</dbReference>
<dbReference type="SUPFAM" id="SSF55594">
    <property type="entry name" value="HPr-like"/>
    <property type="match status" value="1"/>
</dbReference>
<dbReference type="GO" id="GO:0016740">
    <property type="term" value="F:transferase activity"/>
    <property type="evidence" value="ECO:0007669"/>
    <property type="project" value="UniProtKB-KW"/>
</dbReference>
<dbReference type="CDD" id="cd00367">
    <property type="entry name" value="PTS-HPr_like"/>
    <property type="match status" value="1"/>
</dbReference>
<dbReference type="GO" id="GO:0009401">
    <property type="term" value="P:phosphoenolpyruvate-dependent sugar phosphotransferase system"/>
    <property type="evidence" value="ECO:0007669"/>
    <property type="project" value="UniProtKB-KW"/>
</dbReference>
<proteinExistence type="predicted"/>
<evidence type="ECO:0000256" key="4">
    <source>
        <dbReference type="ARBA" id="ARBA00022490"/>
    </source>
</evidence>
<evidence type="ECO:0000256" key="3">
    <source>
        <dbReference type="ARBA" id="ARBA00020422"/>
    </source>
</evidence>
<feature type="domain" description="HPr" evidence="6">
    <location>
        <begin position="1"/>
        <end position="88"/>
    </location>
</feature>
<dbReference type="RefSeq" id="WP_288185023.1">
    <property type="nucleotide sequence ID" value="NZ_LT608335.1"/>
</dbReference>
<name>A0A212LXM5_9FIRM</name>
<dbReference type="Pfam" id="PF00381">
    <property type="entry name" value="PTS-HPr"/>
    <property type="match status" value="1"/>
</dbReference>
<dbReference type="PRINTS" id="PR00107">
    <property type="entry name" value="PHOSPHOCPHPR"/>
</dbReference>
<dbReference type="InterPro" id="IPR035895">
    <property type="entry name" value="HPr-like_sf"/>
</dbReference>
<dbReference type="PROSITE" id="PS00589">
    <property type="entry name" value="PTS_HPR_SER"/>
    <property type="match status" value="1"/>
</dbReference>
<evidence type="ECO:0000313" key="7">
    <source>
        <dbReference type="EMBL" id="SCM82343.1"/>
    </source>
</evidence>
<reference evidence="7" key="1">
    <citation type="submission" date="2016-08" db="EMBL/GenBank/DDBJ databases">
        <authorList>
            <person name="Seilhamer J.J."/>
        </authorList>
    </citation>
    <scope>NUCLEOTIDE SEQUENCE</scope>
    <source>
        <strain evidence="7">86</strain>
    </source>
</reference>
<dbReference type="EMBL" id="FMJE01000005">
    <property type="protein sequence ID" value="SCM82343.1"/>
    <property type="molecule type" value="Genomic_DNA"/>
</dbReference>
<evidence type="ECO:0000256" key="2">
    <source>
        <dbReference type="ARBA" id="ARBA00004496"/>
    </source>
</evidence>
<dbReference type="PANTHER" id="PTHR33705:SF2">
    <property type="entry name" value="PHOSPHOCARRIER PROTEIN NPR"/>
    <property type="match status" value="1"/>
</dbReference>
<protein>
    <recommendedName>
        <fullName evidence="3">Phosphocarrier protein HPr</fullName>
    </recommendedName>
</protein>
<accession>A0A212LXM5</accession>
<dbReference type="GO" id="GO:0005737">
    <property type="term" value="C:cytoplasm"/>
    <property type="evidence" value="ECO:0007669"/>
    <property type="project" value="UniProtKB-SubCell"/>
</dbReference>
<dbReference type="NCBIfam" id="TIGR01003">
    <property type="entry name" value="PTS_HPr_family"/>
    <property type="match status" value="1"/>
</dbReference>
<gene>
    <name evidence="7" type="primary">ptsH</name>
    <name evidence="7" type="ORF">KL86SPO_50114</name>
</gene>
<keyword evidence="7" id="KW-0808">Transferase</keyword>
<dbReference type="InterPro" id="IPR000032">
    <property type="entry name" value="HPr-like"/>
</dbReference>
<organism evidence="7">
    <name type="scientific">uncultured Sporomusa sp</name>
    <dbReference type="NCBI Taxonomy" id="307249"/>
    <lineage>
        <taxon>Bacteria</taxon>
        <taxon>Bacillati</taxon>
        <taxon>Bacillota</taxon>
        <taxon>Negativicutes</taxon>
        <taxon>Selenomonadales</taxon>
        <taxon>Sporomusaceae</taxon>
        <taxon>Sporomusa</taxon>
        <taxon>environmental samples</taxon>
    </lineage>
</organism>
<comment type="subcellular location">
    <subcellularLocation>
        <location evidence="2">Cytoplasm</location>
    </subcellularLocation>
</comment>
<dbReference type="Gene3D" id="3.30.1340.10">
    <property type="entry name" value="HPr-like"/>
    <property type="match status" value="1"/>
</dbReference>
<dbReference type="PANTHER" id="PTHR33705">
    <property type="entry name" value="PHOSPHOCARRIER PROTEIN HPR"/>
    <property type="match status" value="1"/>
</dbReference>
<sequence>MTKIELVLNNSAGLHARPAAQFIQKASGFVSTVTIQAGERTADAKSILAVMGLGLRQGAKFTLLADGPDEVECVTALQALVENNFGEG</sequence>
<evidence type="ECO:0000259" key="6">
    <source>
        <dbReference type="PROSITE" id="PS51350"/>
    </source>
</evidence>
<dbReference type="PROSITE" id="PS51350">
    <property type="entry name" value="PTS_HPR_DOM"/>
    <property type="match status" value="1"/>
</dbReference>
<dbReference type="AlphaFoldDB" id="A0A212LXM5"/>
<dbReference type="InterPro" id="IPR050399">
    <property type="entry name" value="HPr"/>
</dbReference>
<dbReference type="InterPro" id="IPR001020">
    <property type="entry name" value="PTS_HPr_His_P_site"/>
</dbReference>
<keyword evidence="5" id="KW-0598">Phosphotransferase system</keyword>
<dbReference type="InterPro" id="IPR002114">
    <property type="entry name" value="PTS_HPr_Ser_P_site"/>
</dbReference>
<comment type="function">
    <text evidence="1">General (non sugar-specific) component of the phosphoenolpyruvate-dependent sugar phosphotransferase system (sugar PTS). This major carbohydrate active-transport system catalyzes the phosphorylation of incoming sugar substrates concomitantly with their translocation across the cell membrane. The phosphoryl group from phosphoenolpyruvate (PEP) is transferred to the phosphoryl carrier protein HPr by enzyme I. Phospho-HPr then transfers it to the PTS EIIA domain.</text>
</comment>